<evidence type="ECO:0000313" key="2">
    <source>
        <dbReference type="Proteomes" id="UP000630097"/>
    </source>
</evidence>
<gene>
    <name evidence="1" type="ORF">Pka01_81160</name>
</gene>
<keyword evidence="2" id="KW-1185">Reference proteome</keyword>
<sequence>MAPATVRHLETSSVDDALDVLDLLVTDNRCTDVPNAGTLTII</sequence>
<evidence type="ECO:0000313" key="1">
    <source>
        <dbReference type="EMBL" id="GIG84989.1"/>
    </source>
</evidence>
<dbReference type="AlphaFoldDB" id="A0A8J3VD09"/>
<name>A0A8J3VD09_9ACTN</name>
<organism evidence="1 2">
    <name type="scientific">Planotetraspora kaengkrachanensis</name>
    <dbReference type="NCBI Taxonomy" id="575193"/>
    <lineage>
        <taxon>Bacteria</taxon>
        <taxon>Bacillati</taxon>
        <taxon>Actinomycetota</taxon>
        <taxon>Actinomycetes</taxon>
        <taxon>Streptosporangiales</taxon>
        <taxon>Streptosporangiaceae</taxon>
        <taxon>Planotetraspora</taxon>
    </lineage>
</organism>
<proteinExistence type="predicted"/>
<dbReference type="Proteomes" id="UP000630097">
    <property type="component" value="Unassembled WGS sequence"/>
</dbReference>
<accession>A0A8J3VD09</accession>
<protein>
    <submittedName>
        <fullName evidence="1">Uncharacterized protein</fullName>
    </submittedName>
</protein>
<dbReference type="EMBL" id="BONV01000066">
    <property type="protein sequence ID" value="GIG84989.1"/>
    <property type="molecule type" value="Genomic_DNA"/>
</dbReference>
<reference evidence="1 2" key="1">
    <citation type="submission" date="2021-01" db="EMBL/GenBank/DDBJ databases">
        <title>Whole genome shotgun sequence of Planotetraspora kaengkrachanensis NBRC 104272.</title>
        <authorList>
            <person name="Komaki H."/>
            <person name="Tamura T."/>
        </authorList>
    </citation>
    <scope>NUCLEOTIDE SEQUENCE [LARGE SCALE GENOMIC DNA]</scope>
    <source>
        <strain evidence="1 2">NBRC 104272</strain>
    </source>
</reference>
<comment type="caution">
    <text evidence="1">The sequence shown here is derived from an EMBL/GenBank/DDBJ whole genome shotgun (WGS) entry which is preliminary data.</text>
</comment>